<sequence>MAKDMAAPDMVHDAGAQREARISEIHATALAELTAPTGDVPHWALYGELQQLRTRPFRTDWLEAVIMVAGIGRIRPAKMVGHLNKLRHKRNVQNQAELFQTFLATLRAYMGDDRLTNHGFGSETFADLDHDSVWRHVERHLGALRDEGYEVFLNSGTLLGVVRDARLIEHDDDIDLALLLKARTEAEAAAEWLTLRTRLEELDLFDAETFKQAAIYKLKPVGTTQIDLFPAWIEDDKVFVYPHTHGQLSRGDVLPLQTCAVTGNALPAEPEKMLALNYGKGWVKPDPFFKFPWRSANARFAPFLERLQA</sequence>
<dbReference type="AlphaFoldDB" id="A0A5S3PLU5"/>
<reference evidence="1 2" key="1">
    <citation type="submission" date="2019-05" db="EMBL/GenBank/DDBJ databases">
        <title>Sulfitobacter sabulilitoris sp. nov., isolated from a marine sand.</title>
        <authorList>
            <person name="Yoon J.-H."/>
        </authorList>
    </citation>
    <scope>NUCLEOTIDE SEQUENCE [LARGE SCALE GENOMIC DNA]</scope>
    <source>
        <strain evidence="1 2">HSMS-29</strain>
    </source>
</reference>
<protein>
    <recommendedName>
        <fullName evidence="3">LicD family protein</fullName>
    </recommendedName>
</protein>
<proteinExistence type="predicted"/>
<accession>A0A5S3PLU5</accession>
<organism evidence="1 2">
    <name type="scientific">Sulfitobacter sabulilitoris</name>
    <dbReference type="NCBI Taxonomy" id="2562655"/>
    <lineage>
        <taxon>Bacteria</taxon>
        <taxon>Pseudomonadati</taxon>
        <taxon>Pseudomonadota</taxon>
        <taxon>Alphaproteobacteria</taxon>
        <taxon>Rhodobacterales</taxon>
        <taxon>Roseobacteraceae</taxon>
        <taxon>Sulfitobacter</taxon>
    </lineage>
</organism>
<evidence type="ECO:0008006" key="3">
    <source>
        <dbReference type="Google" id="ProtNLM"/>
    </source>
</evidence>
<keyword evidence="2" id="KW-1185">Reference proteome</keyword>
<comment type="caution">
    <text evidence="1">The sequence shown here is derived from an EMBL/GenBank/DDBJ whole genome shotgun (WGS) entry which is preliminary data.</text>
</comment>
<dbReference type="Proteomes" id="UP000309550">
    <property type="component" value="Unassembled WGS sequence"/>
</dbReference>
<name>A0A5S3PLU5_9RHOB</name>
<dbReference type="RefSeq" id="WP_138660712.1">
    <property type="nucleotide sequence ID" value="NZ_VANS01000001.1"/>
</dbReference>
<dbReference type="EMBL" id="VANS01000001">
    <property type="protein sequence ID" value="TMM54540.1"/>
    <property type="molecule type" value="Genomic_DNA"/>
</dbReference>
<evidence type="ECO:0000313" key="1">
    <source>
        <dbReference type="EMBL" id="TMM54540.1"/>
    </source>
</evidence>
<evidence type="ECO:0000313" key="2">
    <source>
        <dbReference type="Proteomes" id="UP000309550"/>
    </source>
</evidence>
<gene>
    <name evidence="1" type="ORF">FDT80_02800</name>
</gene>
<dbReference type="OrthoDB" id="7858913at2"/>